<evidence type="ECO:0000313" key="11">
    <source>
        <dbReference type="EMBL" id="KAJ8370765.1"/>
    </source>
</evidence>
<dbReference type="PANTHER" id="PTHR10707:SF15">
    <property type="entry name" value="CYTOCHROME C OXIDASE SUBUNIT 4"/>
    <property type="match status" value="1"/>
</dbReference>
<name>A0A9Q1G0N4_SYNKA</name>
<evidence type="ECO:0000256" key="6">
    <source>
        <dbReference type="ARBA" id="ARBA00022792"/>
    </source>
</evidence>
<dbReference type="OrthoDB" id="186013at2759"/>
<evidence type="ECO:0000256" key="3">
    <source>
        <dbReference type="ARBA" id="ARBA00008135"/>
    </source>
</evidence>
<dbReference type="GO" id="GO:0045277">
    <property type="term" value="C:respiratory chain complex IV"/>
    <property type="evidence" value="ECO:0007669"/>
    <property type="project" value="InterPro"/>
</dbReference>
<comment type="caution">
    <text evidence="11">The sequence shown here is derived from an EMBL/GenBank/DDBJ whole genome shotgun (WGS) entry which is preliminary data.</text>
</comment>
<evidence type="ECO:0000256" key="2">
    <source>
        <dbReference type="ARBA" id="ARBA00004673"/>
    </source>
</evidence>
<evidence type="ECO:0000256" key="8">
    <source>
        <dbReference type="ARBA" id="ARBA00023128"/>
    </source>
</evidence>
<dbReference type="EMBL" id="JAINUF010000003">
    <property type="protein sequence ID" value="KAJ8370765.1"/>
    <property type="molecule type" value="Genomic_DNA"/>
</dbReference>
<comment type="caution">
    <text evidence="10">Lacks conserved residue(s) required for the propagation of feature annotation.</text>
</comment>
<dbReference type="AlphaFoldDB" id="A0A9Q1G0N4"/>
<dbReference type="FunFam" id="1.10.442.10:FF:000001">
    <property type="entry name" value="Cytochrome c oxidase subunit 4 isoform 1"/>
    <property type="match status" value="1"/>
</dbReference>
<proteinExistence type="inferred from homology"/>
<reference evidence="11" key="1">
    <citation type="journal article" date="2023" name="Science">
        <title>Genome structures resolve the early diversification of teleost fishes.</title>
        <authorList>
            <person name="Parey E."/>
            <person name="Louis A."/>
            <person name="Montfort J."/>
            <person name="Bouchez O."/>
            <person name="Roques C."/>
            <person name="Iampietro C."/>
            <person name="Lluch J."/>
            <person name="Castinel A."/>
            <person name="Donnadieu C."/>
            <person name="Desvignes T."/>
            <person name="Floi Bucao C."/>
            <person name="Jouanno E."/>
            <person name="Wen M."/>
            <person name="Mejri S."/>
            <person name="Dirks R."/>
            <person name="Jansen H."/>
            <person name="Henkel C."/>
            <person name="Chen W.J."/>
            <person name="Zahm M."/>
            <person name="Cabau C."/>
            <person name="Klopp C."/>
            <person name="Thompson A.W."/>
            <person name="Robinson-Rechavi M."/>
            <person name="Braasch I."/>
            <person name="Lecointre G."/>
            <person name="Bobe J."/>
            <person name="Postlethwait J.H."/>
            <person name="Berthelot C."/>
            <person name="Roest Crollius H."/>
            <person name="Guiguen Y."/>
        </authorList>
    </citation>
    <scope>NUCLEOTIDE SEQUENCE</scope>
    <source>
        <strain evidence="11">WJC10195</strain>
    </source>
</reference>
<accession>A0A9Q1G0N4</accession>
<sequence>MSTNEATNATLMQVWVWIQCLCFYCRLSISQQKAFKMFQLTAGRVGSLLTKRMVMAATSTSARMSSQGHEVSDHADMSLPMYWDRLDSPLPDKPFQDTLSASDKGLKQKEKGPWNQLSNEEKLVLYRMMFNQTYAEMNKPSSEWKTVIGGIFAFMGLTGLLIIWQRHYVFPPRPHTLEDDWKAMQIKRMLDMRANPVEGFAAQWDYEKKEWK</sequence>
<evidence type="ECO:0000256" key="5">
    <source>
        <dbReference type="ARBA" id="ARBA00022692"/>
    </source>
</evidence>
<dbReference type="GO" id="GO:0006123">
    <property type="term" value="P:mitochondrial electron transport, cytochrome c to oxygen"/>
    <property type="evidence" value="ECO:0007669"/>
    <property type="project" value="InterPro"/>
</dbReference>
<dbReference type="CDD" id="cd00922">
    <property type="entry name" value="Cyt_c_Oxidase_IV"/>
    <property type="match status" value="1"/>
</dbReference>
<gene>
    <name evidence="11" type="ORF">SKAU_G00107930</name>
</gene>
<evidence type="ECO:0000256" key="9">
    <source>
        <dbReference type="ARBA" id="ARBA00023136"/>
    </source>
</evidence>
<organism evidence="11 12">
    <name type="scientific">Synaphobranchus kaupii</name>
    <name type="common">Kaup's arrowtooth eel</name>
    <dbReference type="NCBI Taxonomy" id="118154"/>
    <lineage>
        <taxon>Eukaryota</taxon>
        <taxon>Metazoa</taxon>
        <taxon>Chordata</taxon>
        <taxon>Craniata</taxon>
        <taxon>Vertebrata</taxon>
        <taxon>Euteleostomi</taxon>
        <taxon>Actinopterygii</taxon>
        <taxon>Neopterygii</taxon>
        <taxon>Teleostei</taxon>
        <taxon>Anguilliformes</taxon>
        <taxon>Synaphobranchidae</taxon>
        <taxon>Synaphobranchus</taxon>
    </lineage>
</organism>
<evidence type="ECO:0000313" key="12">
    <source>
        <dbReference type="Proteomes" id="UP001152622"/>
    </source>
</evidence>
<feature type="transmembrane region" description="Helical" evidence="10">
    <location>
        <begin position="12"/>
        <end position="29"/>
    </location>
</feature>
<dbReference type="Gene3D" id="1.10.442.10">
    <property type="entry name" value="Cytochrome c oxidase subunit IV"/>
    <property type="match status" value="1"/>
</dbReference>
<evidence type="ECO:0000256" key="4">
    <source>
        <dbReference type="ARBA" id="ARBA00011485"/>
    </source>
</evidence>
<dbReference type="PRINTS" id="PR01873">
    <property type="entry name" value="CYTCOXIDASE4"/>
</dbReference>
<evidence type="ECO:0000256" key="7">
    <source>
        <dbReference type="ARBA" id="ARBA00022989"/>
    </source>
</evidence>
<keyword evidence="8 10" id="KW-0496">Mitochondrion</keyword>
<keyword evidence="12" id="KW-1185">Reference proteome</keyword>
<evidence type="ECO:0000256" key="10">
    <source>
        <dbReference type="RuleBase" id="RU367145"/>
    </source>
</evidence>
<dbReference type="PANTHER" id="PTHR10707">
    <property type="entry name" value="CYTOCHROME C OXIDASE SUBUNIT IV"/>
    <property type="match status" value="1"/>
</dbReference>
<dbReference type="GO" id="GO:0005743">
    <property type="term" value="C:mitochondrial inner membrane"/>
    <property type="evidence" value="ECO:0007669"/>
    <property type="project" value="UniProtKB-SubCell"/>
</dbReference>
<protein>
    <recommendedName>
        <fullName evidence="10">Cytochrome c oxidase subunit 4</fullName>
    </recommendedName>
</protein>
<evidence type="ECO:0000256" key="1">
    <source>
        <dbReference type="ARBA" id="ARBA00004434"/>
    </source>
</evidence>
<dbReference type="InterPro" id="IPR004203">
    <property type="entry name" value="Cyt_c_oxidase_su4_fam"/>
</dbReference>
<comment type="subunit">
    <text evidence="4">Component of the cytochrome c oxidase (complex IV, CIV), a multisubunit enzyme composed of 14 subunits. The complex is composed of a catalytic core of 3 subunits MT-CO1, MT-CO2 and MT-CO3, encoded in the mitochondrial DNA, and 11 supernumerary subunits COX4I, COX5A, COX5B, COX6A, COX6B, COX6C, COX7A, COX7B, COX7C, COX8 and NDUFA4, which are encoded in the nuclear genome. The complex exists as a monomer or a dimer and forms supercomplexes (SCs) in the inner mitochondrial membrane with NADH-ubiquinone oxidoreductase (complex I, CI) and ubiquinol-cytochrome c oxidoreductase (cytochrome b-c1 complex, complex III, CIII), resulting in different assemblies (supercomplex SCI(1)III(2)IV(1) and megacomplex MCI(2)III(2)IV(2)).</text>
</comment>
<dbReference type="Pfam" id="PF02936">
    <property type="entry name" value="COX4"/>
    <property type="match status" value="1"/>
</dbReference>
<dbReference type="Proteomes" id="UP001152622">
    <property type="component" value="Chromosome 3"/>
</dbReference>
<keyword evidence="9 10" id="KW-0472">Membrane</keyword>
<keyword evidence="5 10" id="KW-0812">Transmembrane</keyword>
<comment type="subcellular location">
    <subcellularLocation>
        <location evidence="1 10">Mitochondrion inner membrane</location>
        <topology evidence="1 10">Single-pass membrane protein</topology>
    </subcellularLocation>
</comment>
<keyword evidence="7 10" id="KW-1133">Transmembrane helix</keyword>
<keyword evidence="6 10" id="KW-0999">Mitochondrion inner membrane</keyword>
<comment type="similarity">
    <text evidence="3 10">Belongs to the cytochrome c oxidase IV family.</text>
</comment>
<dbReference type="InterPro" id="IPR036639">
    <property type="entry name" value="Cyt_c_oxidase_su4_sf"/>
</dbReference>
<comment type="pathway">
    <text evidence="2 10">Energy metabolism; oxidative phosphorylation.</text>
</comment>
<dbReference type="SUPFAM" id="SSF81406">
    <property type="entry name" value="Mitochondrial cytochrome c oxidase subunit IV"/>
    <property type="match status" value="1"/>
</dbReference>
<comment type="function">
    <text evidence="10">Component of the cytochrome c oxidase, the last enzyme in the mitochondrial electron transport chain which drives oxidative phosphorylation.</text>
</comment>
<dbReference type="InterPro" id="IPR013288">
    <property type="entry name" value="Cyt_c_oxidase_su4"/>
</dbReference>
<feature type="transmembrane region" description="Helical" evidence="10">
    <location>
        <begin position="146"/>
        <end position="164"/>
    </location>
</feature>